<evidence type="ECO:0000256" key="1">
    <source>
        <dbReference type="SAM" id="MobiDB-lite"/>
    </source>
</evidence>
<dbReference type="Proteomes" id="UP001300763">
    <property type="component" value="Unassembled WGS sequence"/>
</dbReference>
<sequence>MAHPADLRRREQRRLEAELMVDAASVVRERGPGGFAGLDRESADAVGALLEAVAEDWRERPRSPRVWEQAARAADRLVHDPIRDPAPRFRGPLPAGYESPVSRRDVTDHPL</sequence>
<accession>A0ABT5SY06</accession>
<reference evidence="2 3" key="1">
    <citation type="submission" date="2023-02" db="EMBL/GenBank/DDBJ databases">
        <title>Genome sequencing required for Actinomycetospora new species description.</title>
        <authorList>
            <person name="Saimee Y."/>
            <person name="Duangmal K."/>
        </authorList>
    </citation>
    <scope>NUCLEOTIDE SEQUENCE [LARGE SCALE GENOMIC DNA]</scope>
    <source>
        <strain evidence="2 3">DW7H6</strain>
    </source>
</reference>
<dbReference type="EMBL" id="JAQZAO010000009">
    <property type="protein sequence ID" value="MDD7967747.1"/>
    <property type="molecule type" value="Genomic_DNA"/>
</dbReference>
<organism evidence="2 3">
    <name type="scientific">Actinomycetospora lemnae</name>
    <dbReference type="NCBI Taxonomy" id="3019891"/>
    <lineage>
        <taxon>Bacteria</taxon>
        <taxon>Bacillati</taxon>
        <taxon>Actinomycetota</taxon>
        <taxon>Actinomycetes</taxon>
        <taxon>Pseudonocardiales</taxon>
        <taxon>Pseudonocardiaceae</taxon>
        <taxon>Actinomycetospora</taxon>
    </lineage>
</organism>
<feature type="compositionally biased region" description="Basic and acidic residues" evidence="1">
    <location>
        <begin position="78"/>
        <end position="87"/>
    </location>
</feature>
<evidence type="ECO:0000313" key="2">
    <source>
        <dbReference type="EMBL" id="MDD7967747.1"/>
    </source>
</evidence>
<keyword evidence="3" id="KW-1185">Reference proteome</keyword>
<comment type="caution">
    <text evidence="2">The sequence shown here is derived from an EMBL/GenBank/DDBJ whole genome shotgun (WGS) entry which is preliminary data.</text>
</comment>
<dbReference type="RefSeq" id="WP_274202271.1">
    <property type="nucleotide sequence ID" value="NZ_JAQZAO010000009.1"/>
</dbReference>
<name>A0ABT5SY06_9PSEU</name>
<proteinExistence type="predicted"/>
<gene>
    <name evidence="2" type="ORF">PGB27_20600</name>
</gene>
<evidence type="ECO:0000313" key="3">
    <source>
        <dbReference type="Proteomes" id="UP001300763"/>
    </source>
</evidence>
<protein>
    <submittedName>
        <fullName evidence="2">Uncharacterized protein</fullName>
    </submittedName>
</protein>
<feature type="region of interest" description="Disordered" evidence="1">
    <location>
        <begin position="78"/>
        <end position="111"/>
    </location>
</feature>
<feature type="compositionally biased region" description="Basic and acidic residues" evidence="1">
    <location>
        <begin position="101"/>
        <end position="111"/>
    </location>
</feature>